<gene>
    <name evidence="1" type="ORF">EVOR1521_LOCUS2416</name>
</gene>
<protein>
    <submittedName>
        <fullName evidence="1">Uncharacterized protein</fullName>
    </submittedName>
</protein>
<comment type="caution">
    <text evidence="1">The sequence shown here is derived from an EMBL/GenBank/DDBJ whole genome shotgun (WGS) entry which is preliminary data.</text>
</comment>
<dbReference type="EMBL" id="CAUJNA010000126">
    <property type="protein sequence ID" value="CAJ1372307.1"/>
    <property type="molecule type" value="Genomic_DNA"/>
</dbReference>
<dbReference type="AlphaFoldDB" id="A0AA36HPJ0"/>
<organism evidence="1 2">
    <name type="scientific">Effrenium voratum</name>
    <dbReference type="NCBI Taxonomy" id="2562239"/>
    <lineage>
        <taxon>Eukaryota</taxon>
        <taxon>Sar</taxon>
        <taxon>Alveolata</taxon>
        <taxon>Dinophyceae</taxon>
        <taxon>Suessiales</taxon>
        <taxon>Symbiodiniaceae</taxon>
        <taxon>Effrenium</taxon>
    </lineage>
</organism>
<reference evidence="1" key="1">
    <citation type="submission" date="2023-08" db="EMBL/GenBank/DDBJ databases">
        <authorList>
            <person name="Chen Y."/>
            <person name="Shah S."/>
            <person name="Dougan E. K."/>
            <person name="Thang M."/>
            <person name="Chan C."/>
        </authorList>
    </citation>
    <scope>NUCLEOTIDE SEQUENCE</scope>
</reference>
<dbReference type="Proteomes" id="UP001178507">
    <property type="component" value="Unassembled WGS sequence"/>
</dbReference>
<accession>A0AA36HPJ0</accession>
<sequence length="284" mass="30778">MEGFVEESGWPCVDKQARRVECVSEFMDFVCSGDHSKGHICTLSDGIAKLKLDASIPATLLQACRGKSSSVEAVLEAIQQEGGPWTGELFWWPPGESHREEVCGDDLGDKLLRYRPFSEPCYVAELRGAERLPRGSHELTDTLTSVDVKDSGPRLPFWDRGHGFVGAAGSGLGLHVDQAWWSNIAKNFLGYKLVAIWGPGSPVLDTCGGELFRKPLSCGQLKSLEAASSVALLRPGDVACLSGDVKFGQPPKLATEVLPMREAVQSTLPELVRAVARLLYSPVL</sequence>
<proteinExistence type="predicted"/>
<name>A0AA36HPJ0_9DINO</name>
<evidence type="ECO:0000313" key="2">
    <source>
        <dbReference type="Proteomes" id="UP001178507"/>
    </source>
</evidence>
<evidence type="ECO:0000313" key="1">
    <source>
        <dbReference type="EMBL" id="CAJ1372307.1"/>
    </source>
</evidence>
<keyword evidence="2" id="KW-1185">Reference proteome</keyword>